<accession>A0A183D7Z6</accession>
<dbReference type="OrthoDB" id="5812896at2759"/>
<proteinExistence type="predicted"/>
<dbReference type="Proteomes" id="UP000271098">
    <property type="component" value="Unassembled WGS sequence"/>
</dbReference>
<reference evidence="3" key="1">
    <citation type="submission" date="2016-06" db="UniProtKB">
        <authorList>
            <consortium name="WormBaseParasite"/>
        </authorList>
    </citation>
    <scope>IDENTIFICATION</scope>
</reference>
<protein>
    <submittedName>
        <fullName evidence="3">MAM domain-containing protein</fullName>
    </submittedName>
</protein>
<sequence length="224" mass="25164">MQASVQIQLRQLPYHQKKQHQRLHPEEAKRNICNYKEAHQTESIRGVTTSFQVVTGQYMNRVTGVKEGTEGDYYAATFLYPREMAGLAVDIAGLTEPVRLRFQYYEGTHGVQLKGCCESLEHCLFASDKFVSVSDRTWKLTSFTCPAGTSKVDLFSSLLSNHIKKQEMCHPLSDLLVRLKLVLVGITAAILISLRRTNQGACAIDDIQVIENNAADLRTARTLC</sequence>
<evidence type="ECO:0000313" key="2">
    <source>
        <dbReference type="Proteomes" id="UP000271098"/>
    </source>
</evidence>
<dbReference type="AlphaFoldDB" id="A0A183D7Z6"/>
<gene>
    <name evidence="1" type="ORF">GPUH_LOCUS4836</name>
</gene>
<keyword evidence="2" id="KW-1185">Reference proteome</keyword>
<evidence type="ECO:0000313" key="1">
    <source>
        <dbReference type="EMBL" id="VDK47618.1"/>
    </source>
</evidence>
<dbReference type="EMBL" id="UYRT01009533">
    <property type="protein sequence ID" value="VDK47618.1"/>
    <property type="molecule type" value="Genomic_DNA"/>
</dbReference>
<dbReference type="WBParaSite" id="GPUH_0000484401-mRNA-1">
    <property type="protein sequence ID" value="GPUH_0000484401-mRNA-1"/>
    <property type="gene ID" value="GPUH_0000484401"/>
</dbReference>
<reference evidence="1 2" key="2">
    <citation type="submission" date="2018-11" db="EMBL/GenBank/DDBJ databases">
        <authorList>
            <consortium name="Pathogen Informatics"/>
        </authorList>
    </citation>
    <scope>NUCLEOTIDE SEQUENCE [LARGE SCALE GENOMIC DNA]</scope>
</reference>
<organism evidence="3">
    <name type="scientific">Gongylonema pulchrum</name>
    <dbReference type="NCBI Taxonomy" id="637853"/>
    <lineage>
        <taxon>Eukaryota</taxon>
        <taxon>Metazoa</taxon>
        <taxon>Ecdysozoa</taxon>
        <taxon>Nematoda</taxon>
        <taxon>Chromadorea</taxon>
        <taxon>Rhabditida</taxon>
        <taxon>Spirurina</taxon>
        <taxon>Spiruromorpha</taxon>
        <taxon>Spiruroidea</taxon>
        <taxon>Gongylonematidae</taxon>
        <taxon>Gongylonema</taxon>
    </lineage>
</organism>
<evidence type="ECO:0000313" key="3">
    <source>
        <dbReference type="WBParaSite" id="GPUH_0000484401-mRNA-1"/>
    </source>
</evidence>
<name>A0A183D7Z6_9BILA</name>